<gene>
    <name evidence="3" type="ORF">V6N12_067286</name>
</gene>
<organism evidence="3 4">
    <name type="scientific">Hibiscus sabdariffa</name>
    <name type="common">roselle</name>
    <dbReference type="NCBI Taxonomy" id="183260"/>
    <lineage>
        <taxon>Eukaryota</taxon>
        <taxon>Viridiplantae</taxon>
        <taxon>Streptophyta</taxon>
        <taxon>Embryophyta</taxon>
        <taxon>Tracheophyta</taxon>
        <taxon>Spermatophyta</taxon>
        <taxon>Magnoliopsida</taxon>
        <taxon>eudicotyledons</taxon>
        <taxon>Gunneridae</taxon>
        <taxon>Pentapetalae</taxon>
        <taxon>rosids</taxon>
        <taxon>malvids</taxon>
        <taxon>Malvales</taxon>
        <taxon>Malvaceae</taxon>
        <taxon>Malvoideae</taxon>
        <taxon>Hibiscus</taxon>
    </lineage>
</organism>
<feature type="domain" description="BURP" evidence="2">
    <location>
        <begin position="50"/>
        <end position="268"/>
    </location>
</feature>
<accession>A0ABR2BFV6</accession>
<name>A0ABR2BFV6_9ROSI</name>
<reference evidence="3 4" key="1">
    <citation type="journal article" date="2024" name="G3 (Bethesda)">
        <title>Genome assembly of Hibiscus sabdariffa L. provides insights into metabolisms of medicinal natural products.</title>
        <authorList>
            <person name="Kim T."/>
        </authorList>
    </citation>
    <scope>NUCLEOTIDE SEQUENCE [LARGE SCALE GENOMIC DNA]</scope>
    <source>
        <strain evidence="3">TK-2024</strain>
        <tissue evidence="3">Old leaves</tissue>
    </source>
</reference>
<dbReference type="PANTHER" id="PTHR31236:SF32">
    <property type="entry name" value="BURP DOMAIN PROTEIN USPL1-LIKE"/>
    <property type="match status" value="1"/>
</dbReference>
<dbReference type="Proteomes" id="UP001472677">
    <property type="component" value="Unassembled WGS sequence"/>
</dbReference>
<evidence type="ECO:0000313" key="3">
    <source>
        <dbReference type="EMBL" id="KAK8505318.1"/>
    </source>
</evidence>
<protein>
    <recommendedName>
        <fullName evidence="2">BURP domain-containing protein</fullName>
    </recommendedName>
</protein>
<evidence type="ECO:0000313" key="4">
    <source>
        <dbReference type="Proteomes" id="UP001472677"/>
    </source>
</evidence>
<dbReference type="Pfam" id="PF03181">
    <property type="entry name" value="BURP"/>
    <property type="match status" value="1"/>
</dbReference>
<keyword evidence="1" id="KW-0732">Signal</keyword>
<dbReference type="EMBL" id="JBBPBM010000128">
    <property type="protein sequence ID" value="KAK8505318.1"/>
    <property type="molecule type" value="Genomic_DNA"/>
</dbReference>
<dbReference type="PROSITE" id="PS51277">
    <property type="entry name" value="BURP"/>
    <property type="match status" value="1"/>
</dbReference>
<feature type="chain" id="PRO_5045633706" description="BURP domain-containing protein" evidence="1">
    <location>
        <begin position="25"/>
        <end position="268"/>
    </location>
</feature>
<evidence type="ECO:0000259" key="2">
    <source>
        <dbReference type="PROSITE" id="PS51277"/>
    </source>
</evidence>
<sequence length="268" mass="29764">MGNGITYCSLLLLLYLTLAPRVISNGVDDVLRLPGTEQKVEEEDDTVKVFAVIKDIAVGKTIPIYFPYVKDPSVYEFFPREQTRNIPLSSAALPHLLRFFSFSSDSPQALAMRQALDSCETMPPKGEVKQCATSLESLFDFARSVFGPESGQPRIVRSSPVSKSTPPLQNYTVTESKEIATGRILPCHYKPYPYALYYCHFQQSSEDKVFMVSLVGDDGERVDAVLICHLDTSGWDADHISFRLLGSKPGVSEVCHFFPALDLVVIPS</sequence>
<dbReference type="PANTHER" id="PTHR31236">
    <property type="entry name" value="BURP DOMAIN PROTEIN USPL1-LIKE"/>
    <property type="match status" value="1"/>
</dbReference>
<proteinExistence type="predicted"/>
<dbReference type="SMART" id="SM01045">
    <property type="entry name" value="BURP"/>
    <property type="match status" value="1"/>
</dbReference>
<dbReference type="InterPro" id="IPR044816">
    <property type="entry name" value="BURP"/>
</dbReference>
<comment type="caution">
    <text evidence="3">The sequence shown here is derived from an EMBL/GenBank/DDBJ whole genome shotgun (WGS) entry which is preliminary data.</text>
</comment>
<feature type="signal peptide" evidence="1">
    <location>
        <begin position="1"/>
        <end position="24"/>
    </location>
</feature>
<dbReference type="InterPro" id="IPR004873">
    <property type="entry name" value="BURP_dom"/>
</dbReference>
<evidence type="ECO:0000256" key="1">
    <source>
        <dbReference type="SAM" id="SignalP"/>
    </source>
</evidence>
<keyword evidence="4" id="KW-1185">Reference proteome</keyword>